<reference evidence="1 2" key="1">
    <citation type="submission" date="2023-11" db="EMBL/GenBank/DDBJ databases">
        <authorList>
            <person name="Okamura Y."/>
        </authorList>
    </citation>
    <scope>NUCLEOTIDE SEQUENCE [LARGE SCALE GENOMIC DNA]</scope>
</reference>
<evidence type="ECO:0000313" key="2">
    <source>
        <dbReference type="Proteomes" id="UP001497472"/>
    </source>
</evidence>
<name>A0AAV1IUM0_9NEOP</name>
<protein>
    <submittedName>
        <fullName evidence="1">Uncharacterized protein</fullName>
    </submittedName>
</protein>
<evidence type="ECO:0000313" key="1">
    <source>
        <dbReference type="EMBL" id="CAK1540821.1"/>
    </source>
</evidence>
<dbReference type="AlphaFoldDB" id="A0AAV1IUM0"/>
<keyword evidence="2" id="KW-1185">Reference proteome</keyword>
<sequence length="73" mass="8345">MFITGRERAWRCNDASTMRAMNPIQMRLFDMPILTPTVKDSERPWRGAAAASGLKRISTRIVLSLTYLAKFNL</sequence>
<dbReference type="EMBL" id="CAVLEF010000001">
    <property type="protein sequence ID" value="CAK1540821.1"/>
    <property type="molecule type" value="Genomic_DNA"/>
</dbReference>
<accession>A0AAV1IUM0</accession>
<gene>
    <name evidence="1" type="ORF">LNINA_LOCUS842</name>
</gene>
<dbReference type="Proteomes" id="UP001497472">
    <property type="component" value="Unassembled WGS sequence"/>
</dbReference>
<organism evidence="1 2">
    <name type="scientific">Leptosia nina</name>
    <dbReference type="NCBI Taxonomy" id="320188"/>
    <lineage>
        <taxon>Eukaryota</taxon>
        <taxon>Metazoa</taxon>
        <taxon>Ecdysozoa</taxon>
        <taxon>Arthropoda</taxon>
        <taxon>Hexapoda</taxon>
        <taxon>Insecta</taxon>
        <taxon>Pterygota</taxon>
        <taxon>Neoptera</taxon>
        <taxon>Endopterygota</taxon>
        <taxon>Lepidoptera</taxon>
        <taxon>Glossata</taxon>
        <taxon>Ditrysia</taxon>
        <taxon>Papilionoidea</taxon>
        <taxon>Pieridae</taxon>
        <taxon>Pierinae</taxon>
        <taxon>Leptosia</taxon>
    </lineage>
</organism>
<proteinExistence type="predicted"/>
<comment type="caution">
    <text evidence="1">The sequence shown here is derived from an EMBL/GenBank/DDBJ whole genome shotgun (WGS) entry which is preliminary data.</text>
</comment>